<organism evidence="1 2">
    <name type="scientific">Rhododendron molle</name>
    <name type="common">Chinese azalea</name>
    <name type="synonym">Azalea mollis</name>
    <dbReference type="NCBI Taxonomy" id="49168"/>
    <lineage>
        <taxon>Eukaryota</taxon>
        <taxon>Viridiplantae</taxon>
        <taxon>Streptophyta</taxon>
        <taxon>Embryophyta</taxon>
        <taxon>Tracheophyta</taxon>
        <taxon>Spermatophyta</taxon>
        <taxon>Magnoliopsida</taxon>
        <taxon>eudicotyledons</taxon>
        <taxon>Gunneridae</taxon>
        <taxon>Pentapetalae</taxon>
        <taxon>asterids</taxon>
        <taxon>Ericales</taxon>
        <taxon>Ericaceae</taxon>
        <taxon>Ericoideae</taxon>
        <taxon>Rhodoreae</taxon>
        <taxon>Rhododendron</taxon>
    </lineage>
</organism>
<dbReference type="Proteomes" id="UP001062846">
    <property type="component" value="Chromosome 10"/>
</dbReference>
<proteinExistence type="predicted"/>
<comment type="caution">
    <text evidence="1">The sequence shown here is derived from an EMBL/GenBank/DDBJ whole genome shotgun (WGS) entry which is preliminary data.</text>
</comment>
<gene>
    <name evidence="1" type="ORF">RHMOL_Rhmol10G0144400</name>
</gene>
<protein>
    <submittedName>
        <fullName evidence="1">Uncharacterized protein</fullName>
    </submittedName>
</protein>
<dbReference type="EMBL" id="CM046397">
    <property type="protein sequence ID" value="KAI8535042.1"/>
    <property type="molecule type" value="Genomic_DNA"/>
</dbReference>
<name>A0ACC0M2E0_RHOML</name>
<reference evidence="1" key="1">
    <citation type="submission" date="2022-02" db="EMBL/GenBank/DDBJ databases">
        <title>Plant Genome Project.</title>
        <authorList>
            <person name="Zhang R.-G."/>
        </authorList>
    </citation>
    <scope>NUCLEOTIDE SEQUENCE</scope>
    <source>
        <strain evidence="1">AT1</strain>
    </source>
</reference>
<sequence>MAITSVLLESEKIRDVEFERFREWKQQIAMRGLHDSSPGFGFPRGIRIAYELHLCRASPSENAVPVAVCNRASPSENTVPVAVWANINQLADVAVTRLQGELAKDGRESPTAAKGAREKLNTLKDIIVRFHGKPKDKSALARFCVDLTARAVDGLIDPIIGRDTEVQRIIQILCRRTKNNPILLGEAGVRKTAIAEGLAINIAQGNIPVFL</sequence>
<accession>A0ACC0M2E0</accession>
<evidence type="ECO:0000313" key="1">
    <source>
        <dbReference type="EMBL" id="KAI8535042.1"/>
    </source>
</evidence>
<evidence type="ECO:0000313" key="2">
    <source>
        <dbReference type="Proteomes" id="UP001062846"/>
    </source>
</evidence>
<keyword evidence="2" id="KW-1185">Reference proteome</keyword>